<evidence type="ECO:0000256" key="1">
    <source>
        <dbReference type="SAM" id="MobiDB-lite"/>
    </source>
</evidence>
<dbReference type="EMBL" id="QJSW01000006">
    <property type="protein sequence ID" value="PYE49325.1"/>
    <property type="molecule type" value="Genomic_DNA"/>
</dbReference>
<sequence length="791" mass="88844">MRKIKIVVITGILFLSIFTVAFATNSPMIKKFVPALTYDSSGNHLYGYIPVIGQNLERPWQLSRWTASFNFSDKSETLIGNYDVFNVKRKPDDPKFDKDNGFGLTYRSEDGLGALFDAIMKDQSIDSKQLNYYRKTFISLASDYSGEHPYLYTLENNMQLVRTAGIVQRMGAQFDHNQKLSEENYVAHFNVSRWPELSITQGKQVVIKLSAYGYTERNVRLVAVKKGDFPEMSKVVSLTDGKLLRASDPTYTDTIKFNAKDIVKVLGTEVDIILEDGYGRTAIKSVTLPKEDQNMDYVPTKLTLTDGGQLWVKYRYNGEEIIPSDYMSERGMPMTAKVKIGGAATAEFSLPSMNESIPKSLKDGQELSYLLGKIEISDDPGKYYIKVDATINNPNHQDRALEAPSKAYDNNSIHGEWRIERKGAENDLIAQSITASPSALTLGQSSTVTAKVKNVGGTDVSNVLIRFIEDGQKTIYETRKTMPANTPITVGGFKWTGDVGIHSLTVVVDPDKEKPDKDRTNNVAITGCSVSKNGGDAYCDTTKPTTSWDVTYPLITGYPTKTRTVSWTDSKGNTRTSSESYVDYSDPIWENRKVTYNEKLTVNAELDTKQGIATDPKKPKDEDRESRGSWEIIPWAKEKKLNPNEVTRAGYGVEIKVQTTYTTDWETKVPKGLEGTAKPIGGELKGPTEVRAYIWDSRGKYVTSIGLVKTSGNDKTATWELPRERFKSKFLDIYERKFYTDVKAPDGEYTFKIVAMHAGQHDLSSCFTKKITIFGSMYDDWQTKRDTSAWY</sequence>
<evidence type="ECO:0000313" key="3">
    <source>
        <dbReference type="EMBL" id="PYE49325.1"/>
    </source>
</evidence>
<accession>A0A2V4V994</accession>
<reference evidence="4 6" key="2">
    <citation type="submission" date="2020-06" db="EMBL/GenBank/DDBJ databases">
        <title>Complete genome of Paenibacillus barcinonensis KACC11450.</title>
        <authorList>
            <person name="Kim M."/>
            <person name="Park Y.-J."/>
            <person name="Shin J.-H."/>
        </authorList>
    </citation>
    <scope>NUCLEOTIDE SEQUENCE [LARGE SCALE GENOMIC DNA]</scope>
    <source>
        <strain evidence="4 6">KACC11450</strain>
    </source>
</reference>
<gene>
    <name evidence="3" type="ORF">DFQ00_106311</name>
    <name evidence="4" type="ORF">HUB98_03880</name>
</gene>
<evidence type="ECO:0000313" key="5">
    <source>
        <dbReference type="Proteomes" id="UP000247790"/>
    </source>
</evidence>
<dbReference type="EMBL" id="CP054614">
    <property type="protein sequence ID" value="QKS55539.1"/>
    <property type="molecule type" value="Genomic_DNA"/>
</dbReference>
<dbReference type="InterPro" id="IPR013783">
    <property type="entry name" value="Ig-like_fold"/>
</dbReference>
<dbReference type="Gene3D" id="2.60.40.10">
    <property type="entry name" value="Immunoglobulins"/>
    <property type="match status" value="1"/>
</dbReference>
<protein>
    <submittedName>
        <fullName evidence="3">CARDB protein</fullName>
    </submittedName>
</protein>
<dbReference type="Pfam" id="PF07705">
    <property type="entry name" value="CARDB"/>
    <property type="match status" value="1"/>
</dbReference>
<feature type="region of interest" description="Disordered" evidence="1">
    <location>
        <begin position="609"/>
        <end position="628"/>
    </location>
</feature>
<dbReference type="RefSeq" id="WP_110896826.1">
    <property type="nucleotide sequence ID" value="NZ_CP054614.1"/>
</dbReference>
<dbReference type="InterPro" id="IPR011635">
    <property type="entry name" value="CARDB"/>
</dbReference>
<keyword evidence="6" id="KW-1185">Reference proteome</keyword>
<dbReference type="OrthoDB" id="2655570at2"/>
<feature type="compositionally biased region" description="Basic and acidic residues" evidence="1">
    <location>
        <begin position="615"/>
        <end position="628"/>
    </location>
</feature>
<dbReference type="Proteomes" id="UP000247790">
    <property type="component" value="Unassembled WGS sequence"/>
</dbReference>
<feature type="domain" description="CARDB" evidence="2">
    <location>
        <begin position="426"/>
        <end position="524"/>
    </location>
</feature>
<dbReference type="AlphaFoldDB" id="A0A2V4V994"/>
<evidence type="ECO:0000313" key="4">
    <source>
        <dbReference type="EMBL" id="QKS55539.1"/>
    </source>
</evidence>
<reference evidence="3 5" key="1">
    <citation type="submission" date="2018-06" db="EMBL/GenBank/DDBJ databases">
        <title>Genomic Encyclopedia of Type Strains, Phase III (KMG-III): the genomes of soil and plant-associated and newly described type strains.</title>
        <authorList>
            <person name="Whitman W."/>
        </authorList>
    </citation>
    <scope>NUCLEOTIDE SEQUENCE [LARGE SCALE GENOMIC DNA]</scope>
    <source>
        <strain evidence="3 5">CECT 7022</strain>
    </source>
</reference>
<organism evidence="3 5">
    <name type="scientific">Paenibacillus barcinonensis</name>
    <dbReference type="NCBI Taxonomy" id="198119"/>
    <lineage>
        <taxon>Bacteria</taxon>
        <taxon>Bacillati</taxon>
        <taxon>Bacillota</taxon>
        <taxon>Bacilli</taxon>
        <taxon>Bacillales</taxon>
        <taxon>Paenibacillaceae</taxon>
        <taxon>Paenibacillus</taxon>
    </lineage>
</organism>
<evidence type="ECO:0000313" key="6">
    <source>
        <dbReference type="Proteomes" id="UP000509327"/>
    </source>
</evidence>
<evidence type="ECO:0000259" key="2">
    <source>
        <dbReference type="Pfam" id="PF07705"/>
    </source>
</evidence>
<name>A0A2V4V994_PAEBA</name>
<dbReference type="Proteomes" id="UP000509327">
    <property type="component" value="Chromosome"/>
</dbReference>
<proteinExistence type="predicted"/>